<proteinExistence type="predicted"/>
<geneLocation type="plasmid" evidence="1 2">
    <name>pBVIE02</name>
</geneLocation>
<evidence type="ECO:0000313" key="2">
    <source>
        <dbReference type="Proteomes" id="UP000002287"/>
    </source>
</evidence>
<dbReference type="AlphaFoldDB" id="A4JV71"/>
<gene>
    <name evidence="1" type="ordered locus">Bcep1808_7297</name>
</gene>
<reference evidence="1 2" key="1">
    <citation type="submission" date="2007-03" db="EMBL/GenBank/DDBJ databases">
        <title>Complete sequence of plasmid pBVIE02 of Burkholderia vietnamiensis G4.</title>
        <authorList>
            <consortium name="US DOE Joint Genome Institute"/>
            <person name="Copeland A."/>
            <person name="Lucas S."/>
            <person name="Lapidus A."/>
            <person name="Barry K."/>
            <person name="Detter J.C."/>
            <person name="Glavina del Rio T."/>
            <person name="Hammon N."/>
            <person name="Israni S."/>
            <person name="Dalin E."/>
            <person name="Tice H."/>
            <person name="Pitluck S."/>
            <person name="Chain P."/>
            <person name="Malfatti S."/>
            <person name="Shin M."/>
            <person name="Vergez L."/>
            <person name="Schmutz J."/>
            <person name="Larimer F."/>
            <person name="Land M."/>
            <person name="Hauser L."/>
            <person name="Kyrpides N."/>
            <person name="Tiedje J."/>
            <person name="Richardson P."/>
        </authorList>
    </citation>
    <scope>NUCLEOTIDE SEQUENCE [LARGE SCALE GENOMIC DNA]</scope>
    <source>
        <strain evidence="2">G4 / LMG 22486</strain>
        <plasmid evidence="1 2">pBVIE02</plasmid>
    </source>
</reference>
<name>A4JV71_BURVG</name>
<evidence type="ECO:0000313" key="1">
    <source>
        <dbReference type="EMBL" id="ABO60174.1"/>
    </source>
</evidence>
<accession>A4JV71</accession>
<sequence>MASTDAERLPVLVRGTGDIGSAIALALFRDGYPILLHDGPAPTAMRRGMAFTDAVFDGTAVLDGVTARRVDSCAPFHDVLAVAMWSAIIDARLRKRAIPEPLRGLAPITIGVGPNFVAGETVDFAIETSLDGRQGMIVESGSTSPLAGEPLPLGGVGRERFIYDASTSRSAARRSTRSVCGWRSRYARSSRQNAS</sequence>
<dbReference type="KEGG" id="bvi:Bcep1808_7297"/>
<organism evidence="1 2">
    <name type="scientific">Burkholderia vietnamiensis (strain G4 / LMG 22486)</name>
    <name type="common">Burkholderia cepacia (strain R1808)</name>
    <dbReference type="NCBI Taxonomy" id="269482"/>
    <lineage>
        <taxon>Bacteria</taxon>
        <taxon>Pseudomonadati</taxon>
        <taxon>Pseudomonadota</taxon>
        <taxon>Betaproteobacteria</taxon>
        <taxon>Burkholderiales</taxon>
        <taxon>Burkholderiaceae</taxon>
        <taxon>Burkholderia</taxon>
        <taxon>Burkholderia cepacia complex</taxon>
    </lineage>
</organism>
<dbReference type="EMBL" id="CP000618">
    <property type="protein sequence ID" value="ABO60174.1"/>
    <property type="molecule type" value="Genomic_DNA"/>
</dbReference>
<protein>
    <submittedName>
        <fullName evidence="1">Xanthine and CO dehydrogenase maturation factor</fullName>
    </submittedName>
</protein>
<keyword evidence="1" id="KW-0614">Plasmid</keyword>
<dbReference type="Proteomes" id="UP000002287">
    <property type="component" value="Plasmid pBVIE02"/>
</dbReference>
<dbReference type="HOGENOM" id="CLU_1394066_0_0_4"/>